<dbReference type="InterPro" id="IPR006442">
    <property type="entry name" value="Antitoxin_Phd/YefM"/>
</dbReference>
<evidence type="ECO:0000313" key="5">
    <source>
        <dbReference type="Proteomes" id="UP000197065"/>
    </source>
</evidence>
<dbReference type="EMBL" id="FYEH01000015">
    <property type="protein sequence ID" value="SNB76630.1"/>
    <property type="molecule type" value="Genomic_DNA"/>
</dbReference>
<evidence type="ECO:0000313" key="4">
    <source>
        <dbReference type="EMBL" id="SNB76630.1"/>
    </source>
</evidence>
<protein>
    <recommendedName>
        <fullName evidence="2">Antitoxin</fullName>
    </recommendedName>
</protein>
<comment type="similarity">
    <text evidence="1 2">Belongs to the phD/YefM antitoxin family.</text>
</comment>
<dbReference type="InterPro" id="IPR036165">
    <property type="entry name" value="YefM-like_sf"/>
</dbReference>
<sequence length="83" mass="9267">MSKTISLRDANQSFAKCVREVESGTEFVITRNGNAVARLVPMGVRRMLTPRQQEALARTRARMTASRAGSVDTTFDRASLHER</sequence>
<dbReference type="RefSeq" id="WP_207762140.1">
    <property type="nucleotide sequence ID" value="NZ_FYEH01000015.1"/>
</dbReference>
<evidence type="ECO:0000256" key="1">
    <source>
        <dbReference type="ARBA" id="ARBA00009981"/>
    </source>
</evidence>
<comment type="function">
    <text evidence="2">Antitoxin component of a type II toxin-antitoxin (TA) system.</text>
</comment>
<dbReference type="Gene3D" id="3.40.1620.10">
    <property type="entry name" value="YefM-like domain"/>
    <property type="match status" value="1"/>
</dbReference>
<dbReference type="Proteomes" id="UP000197065">
    <property type="component" value="Unassembled WGS sequence"/>
</dbReference>
<proteinExistence type="inferred from homology"/>
<reference evidence="4 5" key="1">
    <citation type="submission" date="2017-06" db="EMBL/GenBank/DDBJ databases">
        <authorList>
            <person name="Kim H.J."/>
            <person name="Triplett B.A."/>
        </authorList>
    </citation>
    <scope>NUCLEOTIDE SEQUENCE [LARGE SCALE GENOMIC DNA]</scope>
    <source>
        <strain evidence="4 5">B29T1</strain>
    </source>
</reference>
<keyword evidence="5" id="KW-1185">Reference proteome</keyword>
<name>A0A212RV76_9PROT</name>
<feature type="region of interest" description="Disordered" evidence="3">
    <location>
        <begin position="60"/>
        <end position="83"/>
    </location>
</feature>
<organism evidence="4 5">
    <name type="scientific">Arboricoccus pini</name>
    <dbReference type="NCBI Taxonomy" id="1963835"/>
    <lineage>
        <taxon>Bacteria</taxon>
        <taxon>Pseudomonadati</taxon>
        <taxon>Pseudomonadota</taxon>
        <taxon>Alphaproteobacteria</taxon>
        <taxon>Geminicoccales</taxon>
        <taxon>Geminicoccaceae</taxon>
        <taxon>Arboricoccus</taxon>
    </lineage>
</organism>
<dbReference type="NCBIfam" id="TIGR01552">
    <property type="entry name" value="phd_fam"/>
    <property type="match status" value="1"/>
</dbReference>
<dbReference type="SUPFAM" id="SSF143120">
    <property type="entry name" value="YefM-like"/>
    <property type="match status" value="1"/>
</dbReference>
<dbReference type="Pfam" id="PF02604">
    <property type="entry name" value="PhdYeFM_antitox"/>
    <property type="match status" value="1"/>
</dbReference>
<evidence type="ECO:0000256" key="3">
    <source>
        <dbReference type="SAM" id="MobiDB-lite"/>
    </source>
</evidence>
<accession>A0A212RV76</accession>
<dbReference type="AlphaFoldDB" id="A0A212RV76"/>
<evidence type="ECO:0000256" key="2">
    <source>
        <dbReference type="RuleBase" id="RU362080"/>
    </source>
</evidence>
<feature type="compositionally biased region" description="Basic and acidic residues" evidence="3">
    <location>
        <begin position="74"/>
        <end position="83"/>
    </location>
</feature>
<gene>
    <name evidence="4" type="ORF">SAMN07250955_11548</name>
</gene>